<dbReference type="PROSITE" id="PS50956">
    <property type="entry name" value="HTH_ASNC_2"/>
    <property type="match status" value="1"/>
</dbReference>
<dbReference type="SMART" id="SM00344">
    <property type="entry name" value="HTH_ASNC"/>
    <property type="match status" value="1"/>
</dbReference>
<dbReference type="SUPFAM" id="SSF54909">
    <property type="entry name" value="Dimeric alpha+beta barrel"/>
    <property type="match status" value="1"/>
</dbReference>
<keyword evidence="1" id="KW-0805">Transcription regulation</keyword>
<reference evidence="5" key="2">
    <citation type="submission" date="2023-02" db="EMBL/GenBank/DDBJ databases">
        <authorList>
            <person name="Sun Q."/>
            <person name="Mori K."/>
        </authorList>
    </citation>
    <scope>NUCLEOTIDE SEQUENCE</scope>
    <source>
        <strain evidence="5">NBRC 112290</strain>
    </source>
</reference>
<evidence type="ECO:0000256" key="2">
    <source>
        <dbReference type="ARBA" id="ARBA00023125"/>
    </source>
</evidence>
<sequence>MAALAQQVGISRSNAYARVESMTAAGIVTGFQARVDPAAAGLGLSALVFVTVNPQSWSELLAALESMPEVESAMVTTGEHDVMLHVRARTVDMIHAFVVGEVAALPQVKSVVTVLVLQEVFHRGYVLPTDIPPRVAPAVERGLMRFTSTNPDRPGAI</sequence>
<dbReference type="Pfam" id="PF01037">
    <property type="entry name" value="AsnC_trans_reg"/>
    <property type="match status" value="1"/>
</dbReference>
<dbReference type="SUPFAM" id="SSF46785">
    <property type="entry name" value="Winged helix' DNA-binding domain"/>
    <property type="match status" value="1"/>
</dbReference>
<dbReference type="Proteomes" id="UP001157161">
    <property type="component" value="Unassembled WGS sequence"/>
</dbReference>
<dbReference type="GO" id="GO:0005829">
    <property type="term" value="C:cytosol"/>
    <property type="evidence" value="ECO:0007669"/>
    <property type="project" value="TreeGrafter"/>
</dbReference>
<name>A0AA37XFY5_9MICO</name>
<keyword evidence="6" id="KW-1185">Reference proteome</keyword>
<evidence type="ECO:0000259" key="4">
    <source>
        <dbReference type="PROSITE" id="PS50956"/>
    </source>
</evidence>
<dbReference type="InterPro" id="IPR000485">
    <property type="entry name" value="AsnC-type_HTH_dom"/>
</dbReference>
<keyword evidence="3" id="KW-0804">Transcription</keyword>
<comment type="caution">
    <text evidence="5">The sequence shown here is derived from an EMBL/GenBank/DDBJ whole genome shotgun (WGS) entry which is preliminary data.</text>
</comment>
<protein>
    <submittedName>
        <fullName evidence="5">AsnC family transcriptional regulator</fullName>
    </submittedName>
</protein>
<evidence type="ECO:0000313" key="5">
    <source>
        <dbReference type="EMBL" id="GMA32504.1"/>
    </source>
</evidence>
<dbReference type="GO" id="GO:0043565">
    <property type="term" value="F:sequence-specific DNA binding"/>
    <property type="evidence" value="ECO:0007669"/>
    <property type="project" value="InterPro"/>
</dbReference>
<evidence type="ECO:0000256" key="1">
    <source>
        <dbReference type="ARBA" id="ARBA00023015"/>
    </source>
</evidence>
<proteinExistence type="predicted"/>
<dbReference type="InterPro" id="IPR036390">
    <property type="entry name" value="WH_DNA-bd_sf"/>
</dbReference>
<dbReference type="PANTHER" id="PTHR30154:SF34">
    <property type="entry name" value="TRANSCRIPTIONAL REGULATOR AZLB"/>
    <property type="match status" value="1"/>
</dbReference>
<evidence type="ECO:0000313" key="6">
    <source>
        <dbReference type="Proteomes" id="UP001157161"/>
    </source>
</evidence>
<feature type="domain" description="HTH asnC-type" evidence="4">
    <location>
        <begin position="1"/>
        <end position="43"/>
    </location>
</feature>
<keyword evidence="2" id="KW-0238">DNA-binding</keyword>
<dbReference type="Gene3D" id="3.30.70.920">
    <property type="match status" value="1"/>
</dbReference>
<dbReference type="EMBL" id="BSUM01000001">
    <property type="protein sequence ID" value="GMA32504.1"/>
    <property type="molecule type" value="Genomic_DNA"/>
</dbReference>
<dbReference type="InterPro" id="IPR019888">
    <property type="entry name" value="Tscrpt_reg_AsnC-like"/>
</dbReference>
<dbReference type="InterPro" id="IPR011008">
    <property type="entry name" value="Dimeric_a/b-barrel"/>
</dbReference>
<organism evidence="5 6">
    <name type="scientific">Litorihabitans aurantiacus</name>
    <dbReference type="NCBI Taxonomy" id="1930061"/>
    <lineage>
        <taxon>Bacteria</taxon>
        <taxon>Bacillati</taxon>
        <taxon>Actinomycetota</taxon>
        <taxon>Actinomycetes</taxon>
        <taxon>Micrococcales</taxon>
        <taxon>Beutenbergiaceae</taxon>
        <taxon>Litorihabitans</taxon>
    </lineage>
</organism>
<gene>
    <name evidence="5" type="primary">lrp</name>
    <name evidence="5" type="ORF">GCM10025875_24960</name>
</gene>
<evidence type="ECO:0000256" key="3">
    <source>
        <dbReference type="ARBA" id="ARBA00023163"/>
    </source>
</evidence>
<dbReference type="InterPro" id="IPR019887">
    <property type="entry name" value="Tscrpt_reg_AsnC/Lrp_C"/>
</dbReference>
<dbReference type="GO" id="GO:0043200">
    <property type="term" value="P:response to amino acid"/>
    <property type="evidence" value="ECO:0007669"/>
    <property type="project" value="TreeGrafter"/>
</dbReference>
<dbReference type="PANTHER" id="PTHR30154">
    <property type="entry name" value="LEUCINE-RESPONSIVE REGULATORY PROTEIN"/>
    <property type="match status" value="1"/>
</dbReference>
<reference evidence="5" key="1">
    <citation type="journal article" date="2014" name="Int. J. Syst. Evol. Microbiol.">
        <title>Complete genome sequence of Corynebacterium casei LMG S-19264T (=DSM 44701T), isolated from a smear-ripened cheese.</title>
        <authorList>
            <consortium name="US DOE Joint Genome Institute (JGI-PGF)"/>
            <person name="Walter F."/>
            <person name="Albersmeier A."/>
            <person name="Kalinowski J."/>
            <person name="Ruckert C."/>
        </authorList>
    </citation>
    <scope>NUCLEOTIDE SEQUENCE</scope>
    <source>
        <strain evidence="5">NBRC 112290</strain>
    </source>
</reference>
<accession>A0AA37XFY5</accession>
<dbReference type="AlphaFoldDB" id="A0AA37XFY5"/>